<accession>G5C3E4</accession>
<protein>
    <submittedName>
        <fullName evidence="2">Uncharacterized protein</fullName>
    </submittedName>
</protein>
<dbReference type="Proteomes" id="UP000006813">
    <property type="component" value="Unassembled WGS sequence"/>
</dbReference>
<dbReference type="EMBL" id="JH173151">
    <property type="protein sequence ID" value="EHB16055.1"/>
    <property type="molecule type" value="Genomic_DNA"/>
</dbReference>
<name>G5C3E4_HETGA</name>
<organism evidence="2 3">
    <name type="scientific">Heterocephalus glaber</name>
    <name type="common">Naked mole rat</name>
    <dbReference type="NCBI Taxonomy" id="10181"/>
    <lineage>
        <taxon>Eukaryota</taxon>
        <taxon>Metazoa</taxon>
        <taxon>Chordata</taxon>
        <taxon>Craniata</taxon>
        <taxon>Vertebrata</taxon>
        <taxon>Euteleostomi</taxon>
        <taxon>Mammalia</taxon>
        <taxon>Eutheria</taxon>
        <taxon>Euarchontoglires</taxon>
        <taxon>Glires</taxon>
        <taxon>Rodentia</taxon>
        <taxon>Hystricomorpha</taxon>
        <taxon>Bathyergidae</taxon>
        <taxon>Heterocephalus</taxon>
    </lineage>
</organism>
<reference evidence="2 3" key="1">
    <citation type="journal article" date="2011" name="Nature">
        <title>Genome sequencing reveals insights into physiology and longevity of the naked mole rat.</title>
        <authorList>
            <person name="Kim E.B."/>
            <person name="Fang X."/>
            <person name="Fushan A.A."/>
            <person name="Huang Z."/>
            <person name="Lobanov A.V."/>
            <person name="Han L."/>
            <person name="Marino S.M."/>
            <person name="Sun X."/>
            <person name="Turanov A.A."/>
            <person name="Yang P."/>
            <person name="Yim S.H."/>
            <person name="Zhao X."/>
            <person name="Kasaikina M.V."/>
            <person name="Stoletzki N."/>
            <person name="Peng C."/>
            <person name="Polak P."/>
            <person name="Xiong Z."/>
            <person name="Kiezun A."/>
            <person name="Zhu Y."/>
            <person name="Chen Y."/>
            <person name="Kryukov G.V."/>
            <person name="Zhang Q."/>
            <person name="Peshkin L."/>
            <person name="Yang L."/>
            <person name="Bronson R.T."/>
            <person name="Buffenstein R."/>
            <person name="Wang B."/>
            <person name="Han C."/>
            <person name="Li Q."/>
            <person name="Chen L."/>
            <person name="Zhao W."/>
            <person name="Sunyaev S.R."/>
            <person name="Park T.J."/>
            <person name="Zhang G."/>
            <person name="Wang J."/>
            <person name="Gladyshev V.N."/>
        </authorList>
    </citation>
    <scope>NUCLEOTIDE SEQUENCE [LARGE SCALE GENOMIC DNA]</scope>
</reference>
<evidence type="ECO:0000313" key="3">
    <source>
        <dbReference type="Proteomes" id="UP000006813"/>
    </source>
</evidence>
<feature type="region of interest" description="Disordered" evidence="1">
    <location>
        <begin position="45"/>
        <end position="72"/>
    </location>
</feature>
<dbReference type="InParanoid" id="G5C3E4"/>
<gene>
    <name evidence="2" type="ORF">GW7_04774</name>
</gene>
<sequence>MSACNGQWRLLLVEEAGEELGESGAGAWAWDKGEAPSRQRLCLPSPRSPSCTTRRCSGWHSDGDGGEEDAGASTDYACIAEKKPT</sequence>
<evidence type="ECO:0000256" key="1">
    <source>
        <dbReference type="SAM" id="MobiDB-lite"/>
    </source>
</evidence>
<evidence type="ECO:0000313" key="2">
    <source>
        <dbReference type="EMBL" id="EHB16055.1"/>
    </source>
</evidence>
<proteinExistence type="predicted"/>
<dbReference type="AlphaFoldDB" id="G5C3E4"/>